<accession>A0A1I2HNP3</accession>
<feature type="compositionally biased region" description="Basic residues" evidence="1">
    <location>
        <begin position="137"/>
        <end position="147"/>
    </location>
</feature>
<feature type="compositionally biased region" description="Basic residues" evidence="1">
    <location>
        <begin position="111"/>
        <end position="124"/>
    </location>
</feature>
<feature type="compositionally biased region" description="Low complexity" evidence="1">
    <location>
        <begin position="235"/>
        <end position="248"/>
    </location>
</feature>
<dbReference type="EMBL" id="FONR01000005">
    <property type="protein sequence ID" value="SFF31312.1"/>
    <property type="molecule type" value="Genomic_DNA"/>
</dbReference>
<evidence type="ECO:0000313" key="2">
    <source>
        <dbReference type="EMBL" id="SFF31312.1"/>
    </source>
</evidence>
<feature type="compositionally biased region" description="Basic and acidic residues" evidence="1">
    <location>
        <begin position="125"/>
        <end position="136"/>
    </location>
</feature>
<name>A0A1I2HNP3_9ACTN</name>
<reference evidence="2 3" key="1">
    <citation type="submission" date="2016-10" db="EMBL/GenBank/DDBJ databases">
        <authorList>
            <person name="de Groot N.N."/>
        </authorList>
    </citation>
    <scope>NUCLEOTIDE SEQUENCE [LARGE SCALE GENOMIC DNA]</scope>
    <source>
        <strain evidence="2 3">OK461</strain>
    </source>
</reference>
<evidence type="ECO:0000256" key="1">
    <source>
        <dbReference type="SAM" id="MobiDB-lite"/>
    </source>
</evidence>
<protein>
    <submittedName>
        <fullName evidence="2">Uncharacterized protein</fullName>
    </submittedName>
</protein>
<sequence length="248" mass="28085">MTRSATPAFRATHERDYQLLDEEVRDASRGAVELGLAQALASARQTVAMRLVDQVDGERKLPNSGPRKQRSTSRWRAGSWAVGCAPRSPHARTSTTPTTARPGCRAVVSFLRRRHDRHQGHRRPGRLDHPRRLAADRRRRRHPGQLRRRAEVHSRRPRRTAQVGLRRAAGGRGALRGHRRDLAERPAQGQSGRAAQHRQRPHWSSVSAGNGRPPEIMRPGSRARRSRWRHRRGWGSRSTRSARAGSRA</sequence>
<gene>
    <name evidence="2" type="ORF">SAMN02787118_105285</name>
</gene>
<dbReference type="Proteomes" id="UP000181942">
    <property type="component" value="Unassembled WGS sequence"/>
</dbReference>
<feature type="compositionally biased region" description="Basic residues" evidence="1">
    <location>
        <begin position="221"/>
        <end position="234"/>
    </location>
</feature>
<organism evidence="2 3">
    <name type="scientific">Streptomyces mirabilis</name>
    <dbReference type="NCBI Taxonomy" id="68239"/>
    <lineage>
        <taxon>Bacteria</taxon>
        <taxon>Bacillati</taxon>
        <taxon>Actinomycetota</taxon>
        <taxon>Actinomycetes</taxon>
        <taxon>Kitasatosporales</taxon>
        <taxon>Streptomycetaceae</taxon>
        <taxon>Streptomyces</taxon>
    </lineage>
</organism>
<feature type="region of interest" description="Disordered" evidence="1">
    <location>
        <begin position="58"/>
        <end position="248"/>
    </location>
</feature>
<evidence type="ECO:0000313" key="3">
    <source>
        <dbReference type="Proteomes" id="UP000181942"/>
    </source>
</evidence>
<proteinExistence type="predicted"/>
<feature type="compositionally biased region" description="Low complexity" evidence="1">
    <location>
        <begin position="86"/>
        <end position="102"/>
    </location>
</feature>
<dbReference type="AlphaFoldDB" id="A0A1I2HNP3"/>